<dbReference type="AlphaFoldDB" id="A0A221M9Q3"/>
<dbReference type="SMART" id="SM00345">
    <property type="entry name" value="HTH_GNTR"/>
    <property type="match status" value="1"/>
</dbReference>
<dbReference type="GO" id="GO:0003677">
    <property type="term" value="F:DNA binding"/>
    <property type="evidence" value="ECO:0007669"/>
    <property type="project" value="UniProtKB-KW"/>
</dbReference>
<dbReference type="Gene3D" id="1.20.120.530">
    <property type="entry name" value="GntR ligand-binding domain-like"/>
    <property type="match status" value="1"/>
</dbReference>
<feature type="domain" description="HTH gntR-type" evidence="4">
    <location>
        <begin position="19"/>
        <end position="86"/>
    </location>
</feature>
<dbReference type="KEGG" id="vne:CFK40_04860"/>
<dbReference type="SUPFAM" id="SSF48008">
    <property type="entry name" value="GntR ligand-binding domain-like"/>
    <property type="match status" value="1"/>
</dbReference>
<evidence type="ECO:0000259" key="4">
    <source>
        <dbReference type="PROSITE" id="PS50949"/>
    </source>
</evidence>
<dbReference type="PROSITE" id="PS50949">
    <property type="entry name" value="HTH_GNTR"/>
    <property type="match status" value="1"/>
</dbReference>
<dbReference type="InterPro" id="IPR036390">
    <property type="entry name" value="WH_DNA-bd_sf"/>
</dbReference>
<dbReference type="Gene3D" id="1.10.10.10">
    <property type="entry name" value="Winged helix-like DNA-binding domain superfamily/Winged helix DNA-binding domain"/>
    <property type="match status" value="1"/>
</dbReference>
<dbReference type="SUPFAM" id="SSF46785">
    <property type="entry name" value="Winged helix' DNA-binding domain"/>
    <property type="match status" value="1"/>
</dbReference>
<dbReference type="PANTHER" id="PTHR43537:SF5">
    <property type="entry name" value="UXU OPERON TRANSCRIPTIONAL REGULATOR"/>
    <property type="match status" value="1"/>
</dbReference>
<evidence type="ECO:0000256" key="1">
    <source>
        <dbReference type="ARBA" id="ARBA00023015"/>
    </source>
</evidence>
<dbReference type="InterPro" id="IPR000524">
    <property type="entry name" value="Tscrpt_reg_HTH_GntR"/>
</dbReference>
<evidence type="ECO:0000313" key="6">
    <source>
        <dbReference type="Proteomes" id="UP000204391"/>
    </source>
</evidence>
<reference evidence="5 6" key="1">
    <citation type="journal article" date="2003" name="Int. J. Syst. Evol. Microbiol.">
        <title>Virgibacillus carmonensis sp. nov., Virgibacillus necropolis sp. nov. and Virgibacillus picturae sp. nov., three novel species isolated from deteriorated mural paintings, transfer of the species of the genus salibacillus to Virgibacillus, as Virgibacillus marismortui comb. nov. and Virgibacillus salexigens comb. nov., and emended description of the genus Virgibacillus.</title>
        <authorList>
            <person name="Heyrman J."/>
            <person name="Logan N.A."/>
            <person name="Busse H.J."/>
            <person name="Balcaen A."/>
            <person name="Lebbe L."/>
            <person name="Rodriguez-Diaz M."/>
            <person name="Swings J."/>
            <person name="De Vos P."/>
        </authorList>
    </citation>
    <scope>NUCLEOTIDE SEQUENCE [LARGE SCALE GENOMIC DNA]</scope>
    <source>
        <strain evidence="5 6">LMG 19488</strain>
    </source>
</reference>
<dbReference type="Pfam" id="PF07729">
    <property type="entry name" value="FCD"/>
    <property type="match status" value="1"/>
</dbReference>
<sequence>MYKEEEAMDNFFPSDSEVLSTRNFAYSEIKKQIIKGQLEPDATIIEEKLAKNLQISRTPLREALHRLEWEKFVDRKRNGRLKVASISIEEVKELFSVRRVLECMIVVNAAQNATKVDIQNLENLVEMASLVSSENNIEDILSYGNRFHSYLYDISGHKTAVKILYQLNDRISRYRRLVPIENLKNQKPASNGHKTILINMEKRDLPGVEKAMEDHINHSLEASIKIIKKYKAINKL</sequence>
<evidence type="ECO:0000256" key="2">
    <source>
        <dbReference type="ARBA" id="ARBA00023125"/>
    </source>
</evidence>
<evidence type="ECO:0000256" key="3">
    <source>
        <dbReference type="ARBA" id="ARBA00023163"/>
    </source>
</evidence>
<protein>
    <recommendedName>
        <fullName evidence="4">HTH gntR-type domain-containing protein</fullName>
    </recommendedName>
</protein>
<dbReference type="InterPro" id="IPR011711">
    <property type="entry name" value="GntR_C"/>
</dbReference>
<keyword evidence="6" id="KW-1185">Reference proteome</keyword>
<dbReference type="Pfam" id="PF00392">
    <property type="entry name" value="GntR"/>
    <property type="match status" value="1"/>
</dbReference>
<dbReference type="InterPro" id="IPR036388">
    <property type="entry name" value="WH-like_DNA-bd_sf"/>
</dbReference>
<name>A0A221M9Q3_9BACI</name>
<dbReference type="SMART" id="SM00895">
    <property type="entry name" value="FCD"/>
    <property type="match status" value="1"/>
</dbReference>
<dbReference type="InterPro" id="IPR008920">
    <property type="entry name" value="TF_FadR/GntR_C"/>
</dbReference>
<organism evidence="5 6">
    <name type="scientific">Virgibacillus necropolis</name>
    <dbReference type="NCBI Taxonomy" id="163877"/>
    <lineage>
        <taxon>Bacteria</taxon>
        <taxon>Bacillati</taxon>
        <taxon>Bacillota</taxon>
        <taxon>Bacilli</taxon>
        <taxon>Bacillales</taxon>
        <taxon>Bacillaceae</taxon>
        <taxon>Virgibacillus</taxon>
    </lineage>
</organism>
<gene>
    <name evidence="5" type="ORF">CFK40_04860</name>
</gene>
<dbReference type="Proteomes" id="UP000204391">
    <property type="component" value="Chromosome"/>
</dbReference>
<dbReference type="GO" id="GO:0003700">
    <property type="term" value="F:DNA-binding transcription factor activity"/>
    <property type="evidence" value="ECO:0007669"/>
    <property type="project" value="InterPro"/>
</dbReference>
<proteinExistence type="predicted"/>
<keyword evidence="3" id="KW-0804">Transcription</keyword>
<keyword evidence="2" id="KW-0238">DNA-binding</keyword>
<dbReference type="EMBL" id="CP022437">
    <property type="protein sequence ID" value="ASN04386.1"/>
    <property type="molecule type" value="Genomic_DNA"/>
</dbReference>
<evidence type="ECO:0000313" key="5">
    <source>
        <dbReference type="EMBL" id="ASN04386.1"/>
    </source>
</evidence>
<accession>A0A221M9Q3</accession>
<keyword evidence="1" id="KW-0805">Transcription regulation</keyword>
<dbReference type="PANTHER" id="PTHR43537">
    <property type="entry name" value="TRANSCRIPTIONAL REGULATOR, GNTR FAMILY"/>
    <property type="match status" value="1"/>
</dbReference>